<feature type="region of interest" description="Disordered" evidence="1">
    <location>
        <begin position="1"/>
        <end position="64"/>
    </location>
</feature>
<feature type="compositionally biased region" description="Polar residues" evidence="1">
    <location>
        <begin position="279"/>
        <end position="290"/>
    </location>
</feature>
<feature type="compositionally biased region" description="Basic residues" evidence="1">
    <location>
        <begin position="432"/>
        <end position="446"/>
    </location>
</feature>
<feature type="region of interest" description="Disordered" evidence="1">
    <location>
        <begin position="103"/>
        <end position="133"/>
    </location>
</feature>
<feature type="compositionally biased region" description="Polar residues" evidence="1">
    <location>
        <begin position="27"/>
        <end position="46"/>
    </location>
</feature>
<feature type="compositionally biased region" description="Polar residues" evidence="1">
    <location>
        <begin position="450"/>
        <end position="460"/>
    </location>
</feature>
<feature type="compositionally biased region" description="Pro residues" evidence="1">
    <location>
        <begin position="357"/>
        <end position="373"/>
    </location>
</feature>
<proteinExistence type="predicted"/>
<name>A0A067QNZ3_9AGAM</name>
<dbReference type="OrthoDB" id="3232876at2759"/>
<dbReference type="Proteomes" id="UP000027265">
    <property type="component" value="Unassembled WGS sequence"/>
</dbReference>
<feature type="compositionally biased region" description="Polar residues" evidence="1">
    <location>
        <begin position="297"/>
        <end position="308"/>
    </location>
</feature>
<reference evidence="3" key="1">
    <citation type="journal article" date="2014" name="Proc. Natl. Acad. Sci. U.S.A.">
        <title>Extensive sampling of basidiomycete genomes demonstrates inadequacy of the white-rot/brown-rot paradigm for wood decay fungi.</title>
        <authorList>
            <person name="Riley R."/>
            <person name="Salamov A.A."/>
            <person name="Brown D.W."/>
            <person name="Nagy L.G."/>
            <person name="Floudas D."/>
            <person name="Held B.W."/>
            <person name="Levasseur A."/>
            <person name="Lombard V."/>
            <person name="Morin E."/>
            <person name="Otillar R."/>
            <person name="Lindquist E.A."/>
            <person name="Sun H."/>
            <person name="LaButti K.M."/>
            <person name="Schmutz J."/>
            <person name="Jabbour D."/>
            <person name="Luo H."/>
            <person name="Baker S.E."/>
            <person name="Pisabarro A.G."/>
            <person name="Walton J.D."/>
            <person name="Blanchette R.A."/>
            <person name="Henrissat B."/>
            <person name="Martin F."/>
            <person name="Cullen D."/>
            <person name="Hibbett D.S."/>
            <person name="Grigoriev I.V."/>
        </authorList>
    </citation>
    <scope>NUCLEOTIDE SEQUENCE [LARGE SCALE GENOMIC DNA]</scope>
    <source>
        <strain evidence="3">MUCL 33604</strain>
    </source>
</reference>
<gene>
    <name evidence="2" type="ORF">JAAARDRAFT_52315</name>
</gene>
<dbReference type="InParanoid" id="A0A067QNZ3"/>
<dbReference type="EMBL" id="KL197709">
    <property type="protein sequence ID" value="KDQ64361.1"/>
    <property type="molecule type" value="Genomic_DNA"/>
</dbReference>
<feature type="compositionally biased region" description="Pro residues" evidence="1">
    <location>
        <begin position="316"/>
        <end position="331"/>
    </location>
</feature>
<evidence type="ECO:0000256" key="1">
    <source>
        <dbReference type="SAM" id="MobiDB-lite"/>
    </source>
</evidence>
<evidence type="ECO:0000313" key="2">
    <source>
        <dbReference type="EMBL" id="KDQ64361.1"/>
    </source>
</evidence>
<feature type="compositionally biased region" description="Low complexity" evidence="1">
    <location>
        <begin position="400"/>
        <end position="417"/>
    </location>
</feature>
<dbReference type="HOGENOM" id="CLU_650731_0_0_1"/>
<feature type="region of interest" description="Disordered" evidence="1">
    <location>
        <begin position="247"/>
        <end position="460"/>
    </location>
</feature>
<sequence length="460" mass="50196">MSGGFIRSHPSQTEPTYLEGDTDVAAQESSQGGESQWIDESQTPTAYINAPASSDPEMGIIYPSAESSNKTSQYEYPFAAVLAQHGIKVRDFAYESTLPPIPSIPRVRRPTQAGPRPLKRARRNNGTQDDEDDELLLQGGSAIGVISRLGPVAKRPRVLERTPTEPANNENNLLPRRELGFADLSQYKPQDSQGLGSSNVYSFSQQSSMFQPSQPRTPLRTQPFAPVATPICYPDRQDIPALSQPMFYDPSQESEPYIDTPLVTPNGSMHFPVADNSEIPPSQLDTNSQLPVPDDITYSQLGFSSPLSQPADLESTPPPRPGQMHTPPPQLATPSPRRITTLSSPHGKSPRLIPLTSDPPIPITSPSPQPSPTRKPRSRRQTQPSHPTSSPRYFLRKRQASPAPSPSSRPRTRSSGGSRMGPAPFSFQSAHAKSHKGSSPRMRTLRKGTDNGQMESMISG</sequence>
<accession>A0A067QNZ3</accession>
<dbReference type="AlphaFoldDB" id="A0A067QNZ3"/>
<evidence type="ECO:0000313" key="3">
    <source>
        <dbReference type="Proteomes" id="UP000027265"/>
    </source>
</evidence>
<organism evidence="2 3">
    <name type="scientific">Jaapia argillacea MUCL 33604</name>
    <dbReference type="NCBI Taxonomy" id="933084"/>
    <lineage>
        <taxon>Eukaryota</taxon>
        <taxon>Fungi</taxon>
        <taxon>Dikarya</taxon>
        <taxon>Basidiomycota</taxon>
        <taxon>Agaricomycotina</taxon>
        <taxon>Agaricomycetes</taxon>
        <taxon>Agaricomycetidae</taxon>
        <taxon>Jaapiales</taxon>
        <taxon>Jaapiaceae</taxon>
        <taxon>Jaapia</taxon>
    </lineage>
</organism>
<keyword evidence="3" id="KW-1185">Reference proteome</keyword>
<protein>
    <submittedName>
        <fullName evidence="2">Uncharacterized protein</fullName>
    </submittedName>
</protein>